<sequence length="233" mass="25892">MKIADLDHPVTAKAASAAGVSHSDFERLATFLDVECLSIKKLQSSGLLALVKFPRLRALFINWAPKLETFTGLENAKHLRLLSLVQFPKITDITPICELRDLPALELFGGHSKPQVIHSLDGLGDMPSLQELTLVNLKVIEDGLRPLARSVSLRDLRVSHQFDTEDYAYLAAKMPHLRCDLSVPFVSIGNCGSGKDVKVTGRRKPFLNSKTDADKLARYVQKFEKLVADFKQD</sequence>
<dbReference type="InterPro" id="IPR032675">
    <property type="entry name" value="LRR_dom_sf"/>
</dbReference>
<gene>
    <name evidence="1" type="ORF">FEE96_17100</name>
</gene>
<reference evidence="1 2" key="1">
    <citation type="submission" date="2019-05" db="EMBL/GenBank/DDBJ databases">
        <title>Draft genome sequence of Pelagicola sp. DSW4-44.</title>
        <authorList>
            <person name="Oh J."/>
        </authorList>
    </citation>
    <scope>NUCLEOTIDE SEQUENCE [LARGE SCALE GENOMIC DNA]</scope>
    <source>
        <strain evidence="1 2">DSW4-44</strain>
    </source>
</reference>
<organism evidence="1 2">
    <name type="scientific">Parasedimentitalea maritima</name>
    <dbReference type="NCBI Taxonomy" id="2578117"/>
    <lineage>
        <taxon>Bacteria</taxon>
        <taxon>Pseudomonadati</taxon>
        <taxon>Pseudomonadota</taxon>
        <taxon>Alphaproteobacteria</taxon>
        <taxon>Rhodobacterales</taxon>
        <taxon>Paracoccaceae</taxon>
        <taxon>Parasedimentitalea</taxon>
    </lineage>
</organism>
<accession>A0ABY2URD2</accession>
<comment type="caution">
    <text evidence="1">The sequence shown here is derived from an EMBL/GenBank/DDBJ whole genome shotgun (WGS) entry which is preliminary data.</text>
</comment>
<dbReference type="EMBL" id="VAUA01000009">
    <property type="protein sequence ID" value="TLP59319.1"/>
    <property type="molecule type" value="Genomic_DNA"/>
</dbReference>
<dbReference type="Proteomes" id="UP000305041">
    <property type="component" value="Unassembled WGS sequence"/>
</dbReference>
<dbReference type="RefSeq" id="WP_138164331.1">
    <property type="nucleotide sequence ID" value="NZ_VAUA01000009.1"/>
</dbReference>
<keyword evidence="2" id="KW-1185">Reference proteome</keyword>
<evidence type="ECO:0000313" key="2">
    <source>
        <dbReference type="Proteomes" id="UP000305041"/>
    </source>
</evidence>
<protein>
    <recommendedName>
        <fullName evidence="3">Leucine-rich repeat domain-containing protein</fullName>
    </recommendedName>
</protein>
<evidence type="ECO:0000313" key="1">
    <source>
        <dbReference type="EMBL" id="TLP59319.1"/>
    </source>
</evidence>
<proteinExistence type="predicted"/>
<dbReference type="Gene3D" id="3.80.10.10">
    <property type="entry name" value="Ribonuclease Inhibitor"/>
    <property type="match status" value="1"/>
</dbReference>
<evidence type="ECO:0008006" key="3">
    <source>
        <dbReference type="Google" id="ProtNLM"/>
    </source>
</evidence>
<name>A0ABY2URD2_9RHOB</name>
<dbReference type="SUPFAM" id="SSF52047">
    <property type="entry name" value="RNI-like"/>
    <property type="match status" value="1"/>
</dbReference>